<name>A0A7K3M3E1_9ACTN</name>
<dbReference type="InterPro" id="IPR025338">
    <property type="entry name" value="DUF4244"/>
</dbReference>
<dbReference type="Proteomes" id="UP000460435">
    <property type="component" value="Unassembled WGS sequence"/>
</dbReference>
<accession>A0A7K3M3E1</accession>
<dbReference type="AlphaFoldDB" id="A0A7K3M3E1"/>
<gene>
    <name evidence="1" type="ORF">F7O44_11835</name>
</gene>
<protein>
    <submittedName>
        <fullName evidence="1">DUF4244 domain-containing protein</fullName>
    </submittedName>
</protein>
<dbReference type="EMBL" id="WLZY01000003">
    <property type="protein sequence ID" value="NDL57766.1"/>
    <property type="molecule type" value="Genomic_DNA"/>
</dbReference>
<evidence type="ECO:0000313" key="1">
    <source>
        <dbReference type="EMBL" id="NDL57766.1"/>
    </source>
</evidence>
<reference evidence="1 2" key="1">
    <citation type="submission" date="2019-11" db="EMBL/GenBank/DDBJ databases">
        <authorList>
            <person name="Li X.-J."/>
            <person name="Feng X.-M."/>
        </authorList>
    </citation>
    <scope>NUCLEOTIDE SEQUENCE [LARGE SCALE GENOMIC DNA]</scope>
    <source>
        <strain evidence="1 2">XMNu-373</strain>
    </source>
</reference>
<comment type="caution">
    <text evidence="1">The sequence shown here is derived from an EMBL/GenBank/DDBJ whole genome shotgun (WGS) entry which is preliminary data.</text>
</comment>
<proteinExistence type="predicted"/>
<evidence type="ECO:0000313" key="2">
    <source>
        <dbReference type="Proteomes" id="UP000460435"/>
    </source>
</evidence>
<dbReference type="Pfam" id="PF14029">
    <property type="entry name" value="DUF4244"/>
    <property type="match status" value="1"/>
</dbReference>
<organism evidence="1 2">
    <name type="scientific">Phytoactinopolyspora mesophila</name>
    <dbReference type="NCBI Taxonomy" id="2650750"/>
    <lineage>
        <taxon>Bacteria</taxon>
        <taxon>Bacillati</taxon>
        <taxon>Actinomycetota</taxon>
        <taxon>Actinomycetes</taxon>
        <taxon>Jiangellales</taxon>
        <taxon>Jiangellaceae</taxon>
        <taxon>Phytoactinopolyspora</taxon>
    </lineage>
</organism>
<dbReference type="RefSeq" id="WP_162450428.1">
    <property type="nucleotide sequence ID" value="NZ_WLZY01000003.1"/>
</dbReference>
<keyword evidence="2" id="KW-1185">Reference proteome</keyword>
<sequence length="61" mass="6545">MFTIINRLARKAEDGMSTAEYAVGTVAACGFGGVLYKLLTSEPIQETLREVISRAFSVFGG</sequence>